<dbReference type="GO" id="GO:0070967">
    <property type="term" value="F:coenzyme F420 binding"/>
    <property type="evidence" value="ECO:0007669"/>
    <property type="project" value="TreeGrafter"/>
</dbReference>
<dbReference type="KEGG" id="erz:ER308_01685"/>
<accession>A0A411YB61</accession>
<evidence type="ECO:0000259" key="2">
    <source>
        <dbReference type="Pfam" id="PF01243"/>
    </source>
</evidence>
<dbReference type="PANTHER" id="PTHR35176">
    <property type="entry name" value="HEME OXYGENASE HI_0854-RELATED"/>
    <property type="match status" value="1"/>
</dbReference>
<dbReference type="EMBL" id="CP036402">
    <property type="protein sequence ID" value="QBI18407.1"/>
    <property type="molecule type" value="Genomic_DNA"/>
</dbReference>
<evidence type="ECO:0000313" key="3">
    <source>
        <dbReference type="EMBL" id="QBI18407.1"/>
    </source>
</evidence>
<dbReference type="InterPro" id="IPR052019">
    <property type="entry name" value="F420H2_bilvrd_red/Heme_oxyg"/>
</dbReference>
<evidence type="ECO:0000256" key="1">
    <source>
        <dbReference type="ARBA" id="ARBA00023002"/>
    </source>
</evidence>
<dbReference type="InterPro" id="IPR019967">
    <property type="entry name" value="F420-dep_enz_PPOX_Rv0121"/>
</dbReference>
<dbReference type="InterPro" id="IPR012349">
    <property type="entry name" value="Split_barrel_FMN-bd"/>
</dbReference>
<dbReference type="SUPFAM" id="SSF50475">
    <property type="entry name" value="FMN-binding split barrel"/>
    <property type="match status" value="1"/>
</dbReference>
<dbReference type="GO" id="GO:0005829">
    <property type="term" value="C:cytosol"/>
    <property type="evidence" value="ECO:0007669"/>
    <property type="project" value="TreeGrafter"/>
</dbReference>
<feature type="domain" description="Pyridoxamine 5'-phosphate oxidase N-terminal" evidence="2">
    <location>
        <begin position="6"/>
        <end position="133"/>
    </location>
</feature>
<evidence type="ECO:0000313" key="4">
    <source>
        <dbReference type="Proteomes" id="UP000291469"/>
    </source>
</evidence>
<dbReference type="GO" id="GO:0016627">
    <property type="term" value="F:oxidoreductase activity, acting on the CH-CH group of donors"/>
    <property type="evidence" value="ECO:0007669"/>
    <property type="project" value="TreeGrafter"/>
</dbReference>
<gene>
    <name evidence="3" type="ORF">ER308_01685</name>
</gene>
<dbReference type="OrthoDB" id="9812086at2"/>
<dbReference type="Proteomes" id="UP000291469">
    <property type="component" value="Chromosome"/>
</dbReference>
<dbReference type="Pfam" id="PF01243">
    <property type="entry name" value="PNPOx_N"/>
    <property type="match status" value="1"/>
</dbReference>
<protein>
    <submittedName>
        <fullName evidence="3">TIGR03668 family PPOX class F420-dependent oxidoreductase</fullName>
    </submittedName>
</protein>
<keyword evidence="1" id="KW-0560">Oxidoreductase</keyword>
<sequence>MDERDARARFADSRIARLATVRPDGAPHVVPVVFAVDGDAVYTAVDRKPKRHQRLQRLANLWHEPRCSLLVDHYGEDWSDLWWVRADGHAAIVDEPQPEHDGLQHLVGKYPHYRDAPPNGPLIVVDITRWASWAAGG</sequence>
<dbReference type="AlphaFoldDB" id="A0A411YB61"/>
<proteinExistence type="predicted"/>
<dbReference type="InterPro" id="IPR011576">
    <property type="entry name" value="Pyridox_Oxase_N"/>
</dbReference>
<reference evidence="3 4" key="1">
    <citation type="submission" date="2019-01" db="EMBL/GenBank/DDBJ databases">
        <title>Egibacter rhizosphaerae EGI 80759T.</title>
        <authorList>
            <person name="Chen D.-D."/>
            <person name="Tian Y."/>
            <person name="Jiao J.-Y."/>
            <person name="Zhang X.-T."/>
            <person name="Zhang Y.-G."/>
            <person name="Zhang Y."/>
            <person name="Xiao M."/>
            <person name="Shu W.-S."/>
            <person name="Li W.-J."/>
        </authorList>
    </citation>
    <scope>NUCLEOTIDE SEQUENCE [LARGE SCALE GENOMIC DNA]</scope>
    <source>
        <strain evidence="3 4">EGI 80759</strain>
    </source>
</reference>
<dbReference type="PANTHER" id="PTHR35176:SF2">
    <property type="entry name" value="F420H(2)-DEPENDENT REDUCTASE RV1155"/>
    <property type="match status" value="1"/>
</dbReference>
<name>A0A411YB61_9ACTN</name>
<dbReference type="Gene3D" id="2.30.110.10">
    <property type="entry name" value="Electron Transport, Fmn-binding Protein, Chain A"/>
    <property type="match status" value="1"/>
</dbReference>
<dbReference type="RefSeq" id="WP_131153405.1">
    <property type="nucleotide sequence ID" value="NZ_CP036402.1"/>
</dbReference>
<dbReference type="NCBIfam" id="TIGR03668">
    <property type="entry name" value="Rv0121_F420"/>
    <property type="match status" value="1"/>
</dbReference>
<organism evidence="3 4">
    <name type="scientific">Egibacter rhizosphaerae</name>
    <dbReference type="NCBI Taxonomy" id="1670831"/>
    <lineage>
        <taxon>Bacteria</taxon>
        <taxon>Bacillati</taxon>
        <taxon>Actinomycetota</taxon>
        <taxon>Nitriliruptoria</taxon>
        <taxon>Egibacterales</taxon>
        <taxon>Egibacteraceae</taxon>
        <taxon>Egibacter</taxon>
    </lineage>
</organism>
<keyword evidence="4" id="KW-1185">Reference proteome</keyword>